<organism evidence="1 2">
    <name type="scientific">Thioalkalivibrio sulfidiphilus (strain HL-EbGR7)</name>
    <dbReference type="NCBI Taxonomy" id="396588"/>
    <lineage>
        <taxon>Bacteria</taxon>
        <taxon>Pseudomonadati</taxon>
        <taxon>Pseudomonadota</taxon>
        <taxon>Gammaproteobacteria</taxon>
        <taxon>Chromatiales</taxon>
        <taxon>Ectothiorhodospiraceae</taxon>
        <taxon>Thioalkalivibrio</taxon>
    </lineage>
</organism>
<sequence length="158" mass="17211">MERLRQAREEGRLSGPELARMSRELAKILRESGAGKEAQAEGVPLKLDANSLQDAIDDGRAWIRWAFEEDPPKIPVALELDRHSLLDDLEIPGAEGEDMQIPATLDTAPAAEEFRALAERLRAVAIRIPVQLEVSGGAGGDAVQETIAREAAKRGRRG</sequence>
<evidence type="ECO:0000313" key="2">
    <source>
        <dbReference type="Proteomes" id="UP000002383"/>
    </source>
</evidence>
<protein>
    <submittedName>
        <fullName evidence="1">Uncharacterized protein</fullName>
    </submittedName>
</protein>
<gene>
    <name evidence="1" type="ordered locus">Tgr7_0385</name>
</gene>
<dbReference type="EMBL" id="CP001339">
    <property type="protein sequence ID" value="ACL71483.1"/>
    <property type="molecule type" value="Genomic_DNA"/>
</dbReference>
<accession>B8GUX2</accession>
<name>B8GUX2_THISH</name>
<dbReference type="HOGENOM" id="CLU_1668616_0_0_6"/>
<dbReference type="RefSeq" id="WP_012636972.1">
    <property type="nucleotide sequence ID" value="NC_011901.1"/>
</dbReference>
<dbReference type="STRING" id="396588.Tgr7_0385"/>
<evidence type="ECO:0000313" key="1">
    <source>
        <dbReference type="EMBL" id="ACL71483.1"/>
    </source>
</evidence>
<dbReference type="AlphaFoldDB" id="B8GUX2"/>
<proteinExistence type="predicted"/>
<dbReference type="KEGG" id="tgr:Tgr7_0385"/>
<reference evidence="1 2" key="1">
    <citation type="journal article" date="2011" name="Stand. Genomic Sci.">
        <title>Complete genome sequence of 'Thioalkalivibrio sulfidophilus' HL-EbGr7.</title>
        <authorList>
            <person name="Muyzer G."/>
            <person name="Sorokin D.Y."/>
            <person name="Mavromatis K."/>
            <person name="Lapidus A."/>
            <person name="Clum A."/>
            <person name="Ivanova N."/>
            <person name="Pati A."/>
            <person name="d'Haeseleer P."/>
            <person name="Woyke T."/>
            <person name="Kyrpides N.C."/>
        </authorList>
    </citation>
    <scope>NUCLEOTIDE SEQUENCE [LARGE SCALE GENOMIC DNA]</scope>
    <source>
        <strain evidence="1 2">HL-EbGR7</strain>
    </source>
</reference>
<dbReference type="Proteomes" id="UP000002383">
    <property type="component" value="Chromosome"/>
</dbReference>
<keyword evidence="2" id="KW-1185">Reference proteome</keyword>